<evidence type="ECO:0000256" key="1">
    <source>
        <dbReference type="SAM" id="MobiDB-lite"/>
    </source>
</evidence>
<organism evidence="2 3">
    <name type="scientific">Neorhizobium turbinariae</name>
    <dbReference type="NCBI Taxonomy" id="2937795"/>
    <lineage>
        <taxon>Bacteria</taxon>
        <taxon>Pseudomonadati</taxon>
        <taxon>Pseudomonadota</taxon>
        <taxon>Alphaproteobacteria</taxon>
        <taxon>Hyphomicrobiales</taxon>
        <taxon>Rhizobiaceae</taxon>
        <taxon>Rhizobium/Agrobacterium group</taxon>
        <taxon>Neorhizobium</taxon>
    </lineage>
</organism>
<protein>
    <recommendedName>
        <fullName evidence="4">Molecular chaperone DnaJ</fullName>
    </recommendedName>
</protein>
<proteinExistence type="predicted"/>
<evidence type="ECO:0000313" key="3">
    <source>
        <dbReference type="Proteomes" id="UP001202827"/>
    </source>
</evidence>
<dbReference type="EMBL" id="JALPRY010000023">
    <property type="protein sequence ID" value="MCK8781958.1"/>
    <property type="molecule type" value="Genomic_DNA"/>
</dbReference>
<keyword evidence="3" id="KW-1185">Reference proteome</keyword>
<dbReference type="SUPFAM" id="SSF57938">
    <property type="entry name" value="DnaJ/Hsp40 cysteine-rich domain"/>
    <property type="match status" value="1"/>
</dbReference>
<feature type="region of interest" description="Disordered" evidence="1">
    <location>
        <begin position="1"/>
        <end position="28"/>
    </location>
</feature>
<sequence>MATDDAGKGNATHNPDAVPPGTPNAGENLCRHCAGTGRVDGEACPDCDGTGKVVTPVGGAG</sequence>
<gene>
    <name evidence="2" type="ORF">M0654_18420</name>
</gene>
<comment type="caution">
    <text evidence="2">The sequence shown here is derived from an EMBL/GenBank/DDBJ whole genome shotgun (WGS) entry which is preliminary data.</text>
</comment>
<evidence type="ECO:0008006" key="4">
    <source>
        <dbReference type="Google" id="ProtNLM"/>
    </source>
</evidence>
<accession>A0ABT0IVQ7</accession>
<dbReference type="Proteomes" id="UP001202827">
    <property type="component" value="Unassembled WGS sequence"/>
</dbReference>
<dbReference type="InterPro" id="IPR036410">
    <property type="entry name" value="HSP_DnaJ_Cys-rich_dom_sf"/>
</dbReference>
<evidence type="ECO:0000313" key="2">
    <source>
        <dbReference type="EMBL" id="MCK8781958.1"/>
    </source>
</evidence>
<dbReference type="Gene3D" id="6.20.20.10">
    <property type="match status" value="1"/>
</dbReference>
<dbReference type="RefSeq" id="WP_248684339.1">
    <property type="nucleotide sequence ID" value="NZ_JALPRY010000023.1"/>
</dbReference>
<reference evidence="2 3" key="1">
    <citation type="submission" date="2022-04" db="EMBL/GenBank/DDBJ databases">
        <title>Rhizobium coralii sp. nov., isolated from coral Turbinaria peltata.</title>
        <authorList>
            <person name="Sun H."/>
        </authorList>
    </citation>
    <scope>NUCLEOTIDE SEQUENCE [LARGE SCALE GENOMIC DNA]</scope>
    <source>
        <strain evidence="2 3">NTR19</strain>
    </source>
</reference>
<name>A0ABT0IVQ7_9HYPH</name>